<keyword evidence="4" id="KW-0378">Hydrolase</keyword>
<feature type="region of interest" description="Disordered" evidence="1">
    <location>
        <begin position="629"/>
        <end position="651"/>
    </location>
</feature>
<name>A0ABX7P4E1_9BACT</name>
<evidence type="ECO:0000313" key="5">
    <source>
        <dbReference type="Proteomes" id="UP000662747"/>
    </source>
</evidence>
<dbReference type="InterPro" id="IPR008928">
    <property type="entry name" value="6-hairpin_glycosidase_sf"/>
</dbReference>
<dbReference type="InterPro" id="IPR011613">
    <property type="entry name" value="GH15-like"/>
</dbReference>
<evidence type="ECO:0000256" key="1">
    <source>
        <dbReference type="SAM" id="MobiDB-lite"/>
    </source>
</evidence>
<feature type="domain" description="GH15-like" evidence="2">
    <location>
        <begin position="575"/>
        <end position="617"/>
    </location>
</feature>
<accession>A0ABX7P4E1</accession>
<dbReference type="Gene3D" id="1.50.10.10">
    <property type="match status" value="1"/>
</dbReference>
<dbReference type="InterPro" id="IPR012341">
    <property type="entry name" value="6hp_glycosidase-like_sf"/>
</dbReference>
<dbReference type="Proteomes" id="UP000662747">
    <property type="component" value="Chromosome"/>
</dbReference>
<dbReference type="InterPro" id="IPR045582">
    <property type="entry name" value="Trehalase-like_N"/>
</dbReference>
<feature type="domain" description="Trehalase-like N-terminal" evidence="3">
    <location>
        <begin position="14"/>
        <end position="173"/>
    </location>
</feature>
<dbReference type="EMBL" id="CP071090">
    <property type="protein sequence ID" value="QSQ25355.1"/>
    <property type="molecule type" value="Genomic_DNA"/>
</dbReference>
<dbReference type="PANTHER" id="PTHR31616">
    <property type="entry name" value="TREHALASE"/>
    <property type="match status" value="1"/>
</dbReference>
<feature type="domain" description="GH15-like" evidence="2">
    <location>
        <begin position="243"/>
        <end position="561"/>
    </location>
</feature>
<keyword evidence="5" id="KW-1185">Reference proteome</keyword>
<proteinExistence type="predicted"/>
<sequence length="651" mass="73393">MSSKASIRPVGTPYPAITDYAFLSDCHSLGMVARDGTLEWMCFHRFDNNPVFACMLDREQGGFFRVAPVAPSTITRRYLPDTNILETRFATDTGVITVTDCLPCWEDEREPGKIADIQPRHLFIRLVRCEQGEVEVAVTFSPRFDFGRTTPYLHPISDDLAVVFGGADSLLLHCNLGRLVSDAKGGCDSREVLKAGDRRELAIQWERPHRMKPARLDPEDLRTRVERTEAFWRSWASRCTYTGPHRDLVVRSLLVLKGLTYSDTGAIIAAGTTSLPEEVGGVRNWDYRFSWLRDSSVLIAALGMFGYRDEARRFARFLLTTTAGRTDELQILYGIGGERFLIETDLKALDGYKGSKPVRIGNGAFDQFQMDTYGELVGVMYNLVKRLDFSYEEQQSDPRMRFWMEFVKQVVDTAARRWNEPDDGIWETRGGRQHFVFSKVMAWLALDRGIILFERLPELKPDLDGWRRARDDVRRAIEAEGVDPETGAFVQAFGQKALDATALQILLTGFLPPDDPRVKATVERIDKELTREGHVYRYIERNDGLAGEEGTFTFCTLWLATSFAVMGDVERAEERLAKVLEYVSDLGLCAEEIDPVRREALGNTPQAFSHAGLIQAILAIEEAREARKKGVSAPAISPLQPEAPDMPPQPS</sequence>
<dbReference type="PANTHER" id="PTHR31616:SF10">
    <property type="entry name" value="TREHALASE"/>
    <property type="match status" value="1"/>
</dbReference>
<gene>
    <name evidence="4" type="ORF">JY651_10690</name>
</gene>
<evidence type="ECO:0000313" key="4">
    <source>
        <dbReference type="EMBL" id="QSQ25355.1"/>
    </source>
</evidence>
<reference evidence="4 5" key="1">
    <citation type="submission" date="2021-02" db="EMBL/GenBank/DDBJ databases">
        <title>De Novo genome assembly of isolated myxobacteria.</title>
        <authorList>
            <person name="Stevens D.C."/>
        </authorList>
    </citation>
    <scope>NUCLEOTIDE SEQUENCE [LARGE SCALE GENOMIC DNA]</scope>
    <source>
        <strain evidence="5">SCPEA02</strain>
    </source>
</reference>
<dbReference type="Pfam" id="PF19291">
    <property type="entry name" value="TREH_N"/>
    <property type="match status" value="1"/>
</dbReference>
<dbReference type="RefSeq" id="WP_206726910.1">
    <property type="nucleotide sequence ID" value="NZ_CP071090.1"/>
</dbReference>
<protein>
    <submittedName>
        <fullName evidence="4">Glycoside hydrolase family 15 protein</fullName>
    </submittedName>
</protein>
<evidence type="ECO:0000259" key="3">
    <source>
        <dbReference type="Pfam" id="PF19291"/>
    </source>
</evidence>
<dbReference type="GO" id="GO:0016787">
    <property type="term" value="F:hydrolase activity"/>
    <property type="evidence" value="ECO:0007669"/>
    <property type="project" value="UniProtKB-KW"/>
</dbReference>
<dbReference type="Pfam" id="PF00723">
    <property type="entry name" value="Glyco_hydro_15"/>
    <property type="match status" value="2"/>
</dbReference>
<organism evidence="4 5">
    <name type="scientific">Pyxidicoccus parkwayensis</name>
    <dbReference type="NCBI Taxonomy" id="2813578"/>
    <lineage>
        <taxon>Bacteria</taxon>
        <taxon>Pseudomonadati</taxon>
        <taxon>Myxococcota</taxon>
        <taxon>Myxococcia</taxon>
        <taxon>Myxococcales</taxon>
        <taxon>Cystobacterineae</taxon>
        <taxon>Myxococcaceae</taxon>
        <taxon>Pyxidicoccus</taxon>
    </lineage>
</organism>
<evidence type="ECO:0000259" key="2">
    <source>
        <dbReference type="Pfam" id="PF00723"/>
    </source>
</evidence>
<dbReference type="SUPFAM" id="SSF48208">
    <property type="entry name" value="Six-hairpin glycosidases"/>
    <property type="match status" value="1"/>
</dbReference>